<protein>
    <recommendedName>
        <fullName evidence="2">PCI domain-containing protein</fullName>
    </recommendedName>
</protein>
<feature type="compositionally biased region" description="Gly residues" evidence="1">
    <location>
        <begin position="272"/>
        <end position="283"/>
    </location>
</feature>
<dbReference type="SUPFAM" id="SSF46785">
    <property type="entry name" value="Winged helix' DNA-binding domain"/>
    <property type="match status" value="1"/>
</dbReference>
<feature type="region of interest" description="Disordered" evidence="1">
    <location>
        <begin position="272"/>
        <end position="296"/>
    </location>
</feature>
<dbReference type="AlphaFoldDB" id="A0A6V2G376"/>
<feature type="region of interest" description="Disordered" evidence="1">
    <location>
        <begin position="523"/>
        <end position="581"/>
    </location>
</feature>
<dbReference type="InterPro" id="IPR036390">
    <property type="entry name" value="WH_DNA-bd_sf"/>
</dbReference>
<dbReference type="InterPro" id="IPR000717">
    <property type="entry name" value="PCI_dom"/>
</dbReference>
<feature type="region of interest" description="Disordered" evidence="1">
    <location>
        <begin position="99"/>
        <end position="124"/>
    </location>
</feature>
<dbReference type="EMBL" id="HBNS01021901">
    <property type="protein sequence ID" value="CAE4611910.1"/>
    <property type="molecule type" value="Transcribed_RNA"/>
</dbReference>
<dbReference type="SMART" id="SM00753">
    <property type="entry name" value="PAM"/>
    <property type="match status" value="1"/>
</dbReference>
<dbReference type="Pfam" id="PF01399">
    <property type="entry name" value="PCI"/>
    <property type="match status" value="1"/>
</dbReference>
<name>A0A6V2G376_9STRA</name>
<dbReference type="PANTHER" id="PTHR10678">
    <property type="entry name" value="26S PROTEASOME NON-ATPASE REGULATORY SUBUNIT 11/COP9 SIGNALOSOME COMPLEX SUBUNIT 2"/>
    <property type="match status" value="1"/>
</dbReference>
<feature type="domain" description="PCI" evidence="2">
    <location>
        <begin position="357"/>
        <end position="523"/>
    </location>
</feature>
<evidence type="ECO:0000256" key="1">
    <source>
        <dbReference type="SAM" id="MobiDB-lite"/>
    </source>
</evidence>
<sequence>MSDEEYEYEYNDDESMGDNEEGSENYTYSDEENAGNDDDNDEEENDDEESFDYTDEEDEPDDIDVALENAYYNAKQLRDSGDVDDAAGAFEDVVKMETEALSSGNNDDSDYDDEDMKDKDAGGKSPIYGPWSYKAIKQLVKLHLKSGDGTKMMEQYERMLKVVGSGNAVSPNAVEKGVNGMLERVSSLYQGSSVATTTTSGGTNSSSSTDPQVWARNVYDSTLRVFHPKTGSSPNERLWFKTNLKYGQLLYEMNETSKLQLVIRDLLRSSGEKGGSADGAGGEGSDEGRSSGGGGASTHLMEISALQIQLYSRQKDTKKLREVFQRAMRVQGGIPHPRTLALIQELGGKMHMTNREFDSASKTFFQAFKSYDEAGDPARLRCLKYLVMASMLHASKINPFDSQEARPYKDDSEIKAMTNLVAAFHNNEITEFEGILQRNEGKIMDDEFVREHVSDLLRTIRTQVLRKVIGPYTRISLEAIARELNGIPVSDVESLLVSLILDGKLDGRIDQAGGILYKRAEKGGGAATDDGTSGGGGEGGTSSATTSAAGTASGVSASSGNAPMSVSGKGGGSRGKGEIGFGEDDDGAWGYSGSVEARNCASLESLTLALEHLTASVTSAGGKGTYHQIM</sequence>
<proteinExistence type="predicted"/>
<gene>
    <name evidence="3" type="ORF">DBRI00130_LOCUS17343</name>
</gene>
<feature type="region of interest" description="Disordered" evidence="1">
    <location>
        <begin position="1"/>
        <end position="62"/>
    </location>
</feature>
<evidence type="ECO:0000313" key="3">
    <source>
        <dbReference type="EMBL" id="CAE4611910.1"/>
    </source>
</evidence>
<feature type="compositionally biased region" description="Gly residues" evidence="1">
    <location>
        <begin position="568"/>
        <end position="580"/>
    </location>
</feature>
<organism evidence="3">
    <name type="scientific">Ditylum brightwellii</name>
    <dbReference type="NCBI Taxonomy" id="49249"/>
    <lineage>
        <taxon>Eukaryota</taxon>
        <taxon>Sar</taxon>
        <taxon>Stramenopiles</taxon>
        <taxon>Ochrophyta</taxon>
        <taxon>Bacillariophyta</taxon>
        <taxon>Mediophyceae</taxon>
        <taxon>Lithodesmiophycidae</taxon>
        <taxon>Lithodesmiales</taxon>
        <taxon>Lithodesmiaceae</taxon>
        <taxon>Ditylum</taxon>
    </lineage>
</organism>
<reference evidence="3" key="1">
    <citation type="submission" date="2021-01" db="EMBL/GenBank/DDBJ databases">
        <authorList>
            <person name="Corre E."/>
            <person name="Pelletier E."/>
            <person name="Niang G."/>
            <person name="Scheremetjew M."/>
            <person name="Finn R."/>
            <person name="Kale V."/>
            <person name="Holt S."/>
            <person name="Cochrane G."/>
            <person name="Meng A."/>
            <person name="Brown T."/>
            <person name="Cohen L."/>
        </authorList>
    </citation>
    <scope>NUCLEOTIDE SEQUENCE</scope>
    <source>
        <strain evidence="3">GSO104</strain>
    </source>
</reference>
<dbReference type="InterPro" id="IPR050871">
    <property type="entry name" value="26S_Proteasome/COP9_Components"/>
</dbReference>
<dbReference type="Gene3D" id="1.25.40.570">
    <property type="match status" value="1"/>
</dbReference>
<dbReference type="PROSITE" id="PS50250">
    <property type="entry name" value="PCI"/>
    <property type="match status" value="1"/>
</dbReference>
<feature type="compositionally biased region" description="Low complexity" evidence="1">
    <location>
        <begin position="541"/>
        <end position="560"/>
    </location>
</feature>
<evidence type="ECO:0000259" key="2">
    <source>
        <dbReference type="PROSITE" id="PS50250"/>
    </source>
</evidence>
<dbReference type="SMART" id="SM00088">
    <property type="entry name" value="PINT"/>
    <property type="match status" value="1"/>
</dbReference>
<accession>A0A6V2G376</accession>